<feature type="region of interest" description="Disordered" evidence="1">
    <location>
        <begin position="42"/>
        <end position="70"/>
    </location>
</feature>
<dbReference type="Pfam" id="PF20163">
    <property type="entry name" value="DUF6536"/>
    <property type="match status" value="1"/>
</dbReference>
<evidence type="ECO:0000256" key="2">
    <source>
        <dbReference type="SAM" id="Phobius"/>
    </source>
</evidence>
<keyword evidence="2" id="KW-0812">Transmembrane</keyword>
<dbReference type="AlphaFoldDB" id="A0A1L7WKT6"/>
<feature type="domain" description="DUF6536" evidence="3">
    <location>
        <begin position="153"/>
        <end position="286"/>
    </location>
</feature>
<feature type="transmembrane region" description="Helical" evidence="2">
    <location>
        <begin position="149"/>
        <end position="171"/>
    </location>
</feature>
<dbReference type="PANTHER" id="PTHR35395:SF1">
    <property type="entry name" value="DUF6536 DOMAIN-CONTAINING PROTEIN"/>
    <property type="match status" value="1"/>
</dbReference>
<proteinExistence type="predicted"/>
<keyword evidence="2" id="KW-1133">Transmembrane helix</keyword>
<evidence type="ECO:0000313" key="4">
    <source>
        <dbReference type="EMBL" id="CZR53379.1"/>
    </source>
</evidence>
<evidence type="ECO:0000259" key="3">
    <source>
        <dbReference type="Pfam" id="PF20163"/>
    </source>
</evidence>
<organism evidence="4 5">
    <name type="scientific">Phialocephala subalpina</name>
    <dbReference type="NCBI Taxonomy" id="576137"/>
    <lineage>
        <taxon>Eukaryota</taxon>
        <taxon>Fungi</taxon>
        <taxon>Dikarya</taxon>
        <taxon>Ascomycota</taxon>
        <taxon>Pezizomycotina</taxon>
        <taxon>Leotiomycetes</taxon>
        <taxon>Helotiales</taxon>
        <taxon>Mollisiaceae</taxon>
        <taxon>Phialocephala</taxon>
        <taxon>Phialocephala fortinii species complex</taxon>
    </lineage>
</organism>
<feature type="transmembrane region" description="Helical" evidence="2">
    <location>
        <begin position="426"/>
        <end position="446"/>
    </location>
</feature>
<dbReference type="Proteomes" id="UP000184330">
    <property type="component" value="Unassembled WGS sequence"/>
</dbReference>
<dbReference type="OrthoDB" id="5429634at2759"/>
<dbReference type="InterPro" id="IPR046623">
    <property type="entry name" value="DUF6536"/>
</dbReference>
<feature type="transmembrane region" description="Helical" evidence="2">
    <location>
        <begin position="263"/>
        <end position="281"/>
    </location>
</feature>
<sequence>MKSTEAVMDPQFTRLFDEWHGDADISMIDLDLENNPHHDAIPTSQEHSKAHARESFTDITPISPSEYDGASSRTLLRKGSFTTNASVNFESQETPDNKRFPRQRFNIRKLYPKTINFMRQPSNASSFDGTFAHGKPGWWKKQMLSDRSLRSMAGFTLICAVIMFVIIFSYLKDFVGRINKNTTSVGGKDGEKCSTMEARNVAVHLFINIAATMILGCSNTYQQLVTALRVGEVKWTLSNKGDSRVGTNSPWNINDKREGKLKAWLCWILLIITSIPVHFLANSVIGPSFYIGPPTTVTYSTMDPELGNGQYTWDYLMSQFDSGCWTAFRTGSYALPSSVGQLDPAYNSDVLGNSTTYKSVNVQYSANCTSFLNNTSTAIALAEGNYSTSWDMQKYFTGNCYAGTNVRCTLQDAQPKQCRENVRMQAAFILGGCLLIKAIYMIVLNFRARYQVKDHLLTLGDVIVASVLDPELKVQNECLLNSGDGYRLQVQHTCHKHCKDPAPSTHGDGIGHCQKCKKWNKVNKSADLPHPSIAIKYKRSLLSNLGSTAITQMLILMFTSLAMLGASIFLIVSMAYSASDYRRKCSRENNSGRFNNICSKSLMWNLGQTFGTWGGFSSSATLTSLTPDSLGSEFMAFAISNGAQFLYSLLYLLLIYNLTLIAMEHEWGDWEMTRKKPRCTLVQGEQFQQSYWLQLPFNVLLPLMCYAALMHWLLGQAISATETIYSDPAHGVEHSIYFVTYASYPIFASTVLMVVMTVVCWWAFTYRREGFIPQMYGSIRACCASTTELTDFSREGIIWGDLGQGEKFRHAGFTTEEQGKIIPAELYCGKG</sequence>
<dbReference type="PANTHER" id="PTHR35395">
    <property type="entry name" value="DUF6536 DOMAIN-CONTAINING PROTEIN"/>
    <property type="match status" value="1"/>
</dbReference>
<gene>
    <name evidence="4" type="ORF">PAC_03257</name>
</gene>
<keyword evidence="5" id="KW-1185">Reference proteome</keyword>
<name>A0A1L7WKT6_9HELO</name>
<reference evidence="4 5" key="1">
    <citation type="submission" date="2016-03" db="EMBL/GenBank/DDBJ databases">
        <authorList>
            <person name="Ploux O."/>
        </authorList>
    </citation>
    <scope>NUCLEOTIDE SEQUENCE [LARGE SCALE GENOMIC DNA]</scope>
    <source>
        <strain evidence="4 5">UAMH 11012</strain>
    </source>
</reference>
<feature type="transmembrane region" description="Helical" evidence="2">
    <location>
        <begin position="554"/>
        <end position="576"/>
    </location>
</feature>
<evidence type="ECO:0000313" key="5">
    <source>
        <dbReference type="Proteomes" id="UP000184330"/>
    </source>
</evidence>
<keyword evidence="2" id="KW-0472">Membrane</keyword>
<dbReference type="EMBL" id="FJOG01000003">
    <property type="protein sequence ID" value="CZR53379.1"/>
    <property type="molecule type" value="Genomic_DNA"/>
</dbReference>
<feature type="transmembrane region" description="Helical" evidence="2">
    <location>
        <begin position="734"/>
        <end position="764"/>
    </location>
</feature>
<protein>
    <recommendedName>
        <fullName evidence="3">DUF6536 domain-containing protein</fullName>
    </recommendedName>
</protein>
<accession>A0A1L7WKT6</accession>
<feature type="transmembrane region" description="Helical" evidence="2">
    <location>
        <begin position="634"/>
        <end position="656"/>
    </location>
</feature>
<evidence type="ECO:0000256" key="1">
    <source>
        <dbReference type="SAM" id="MobiDB-lite"/>
    </source>
</evidence>
<feature type="compositionally biased region" description="Basic and acidic residues" evidence="1">
    <location>
        <begin position="42"/>
        <end position="56"/>
    </location>
</feature>
<feature type="transmembrane region" description="Helical" evidence="2">
    <location>
        <begin position="695"/>
        <end position="714"/>
    </location>
</feature>